<keyword evidence="1 2" id="KW-0812">Transmembrane</keyword>
<dbReference type="RefSeq" id="WP_245654672.1">
    <property type="nucleotide sequence ID" value="NZ_FMWO01000038.1"/>
</dbReference>
<reference evidence="2 3" key="1">
    <citation type="submission" date="2016-10" db="EMBL/GenBank/DDBJ databases">
        <authorList>
            <person name="de Groot N.N."/>
        </authorList>
    </citation>
    <scope>NUCLEOTIDE SEQUENCE [LARGE SCALE GENOMIC DNA]</scope>
    <source>
        <strain evidence="2">1</strain>
    </source>
</reference>
<dbReference type="AlphaFoldDB" id="A0A1G5SCK8"/>
<feature type="transmembrane region" description="Helical" evidence="1">
    <location>
        <begin position="38"/>
        <end position="57"/>
    </location>
</feature>
<evidence type="ECO:0000256" key="1">
    <source>
        <dbReference type="SAM" id="Phobius"/>
    </source>
</evidence>
<dbReference type="EMBL" id="FMWO01000038">
    <property type="protein sequence ID" value="SCZ84934.1"/>
    <property type="molecule type" value="Genomic_DNA"/>
</dbReference>
<evidence type="ECO:0000313" key="2">
    <source>
        <dbReference type="EMBL" id="SCZ84934.1"/>
    </source>
</evidence>
<organism evidence="2 3">
    <name type="scientific">Nitrosomonas mobilis</name>
    <dbReference type="NCBI Taxonomy" id="51642"/>
    <lineage>
        <taxon>Bacteria</taxon>
        <taxon>Pseudomonadati</taxon>
        <taxon>Pseudomonadota</taxon>
        <taxon>Betaproteobacteria</taxon>
        <taxon>Nitrosomonadales</taxon>
        <taxon>Nitrosomonadaceae</taxon>
        <taxon>Nitrosomonas</taxon>
    </lineage>
</organism>
<name>A0A1G5SCK8_9PROT</name>
<keyword evidence="1" id="KW-1133">Transmembrane helix</keyword>
<keyword evidence="3" id="KW-1185">Reference proteome</keyword>
<protein>
    <submittedName>
        <fullName evidence="2">Putative transmembrane protein</fullName>
    </submittedName>
</protein>
<dbReference type="STRING" id="51642.NSMM_310016"/>
<evidence type="ECO:0000313" key="3">
    <source>
        <dbReference type="Proteomes" id="UP000198729"/>
    </source>
</evidence>
<feature type="transmembrane region" description="Helical" evidence="1">
    <location>
        <begin position="165"/>
        <end position="189"/>
    </location>
</feature>
<keyword evidence="1" id="KW-0472">Membrane</keyword>
<feature type="transmembrane region" description="Helical" evidence="1">
    <location>
        <begin position="69"/>
        <end position="86"/>
    </location>
</feature>
<dbReference type="Proteomes" id="UP000198729">
    <property type="component" value="Unassembled WGS sequence"/>
</dbReference>
<proteinExistence type="predicted"/>
<gene>
    <name evidence="2" type="ORF">NSMM_310016</name>
</gene>
<sequence>MEIISKFKREWMLLVVFIILALAPVRHFLEQSMVTHMLIQLPALVIIGWLATNFFPASWKERIKEWNRWGISGMAFAIVIMLYWMLPRTLDAALSEWPIELVKFTTVPLMGMALGLSWPLLNSIAQGVLKLEFWATFMRMGWLYLDLPDRLCSNYLLGDQRILGQLLLVAGTIWAFTWMLRIVFGVNLIKT</sequence>
<accession>A0A1G5SCK8</accession>